<organism evidence="1 2">
    <name type="scientific">Lelliottia wanjuensis</name>
    <dbReference type="NCBI Taxonomy" id="3050585"/>
    <lineage>
        <taxon>Bacteria</taxon>
        <taxon>Pseudomonadati</taxon>
        <taxon>Pseudomonadota</taxon>
        <taxon>Gammaproteobacteria</taxon>
        <taxon>Enterobacterales</taxon>
        <taxon>Enterobacteriaceae</taxon>
        <taxon>Lelliottia</taxon>
    </lineage>
</organism>
<accession>A0AAP4FWY4</accession>
<comment type="caution">
    <text evidence="1">The sequence shown here is derived from an EMBL/GenBank/DDBJ whole genome shotgun (WGS) entry which is preliminary data.</text>
</comment>
<reference evidence="1 2" key="1">
    <citation type="submission" date="2023-06" db="EMBL/GenBank/DDBJ databases">
        <title>Identification and characterization of antibiotic-resistant Gram-negative bacteria.</title>
        <authorList>
            <person name="Cho G.-S."/>
            <person name="Lee J."/>
            <person name="Tai E."/>
            <person name="Jeong S."/>
            <person name="Kim I."/>
            <person name="Kim B.-E."/>
            <person name="Jeong M.-I."/>
            <person name="Oh K.-K."/>
            <person name="Franz C.M.A.P."/>
        </authorList>
    </citation>
    <scope>NUCLEOTIDE SEQUENCE [LARGE SCALE GENOMIC DNA]</scope>
    <source>
        <strain evidence="1 2">V106_12</strain>
    </source>
</reference>
<dbReference type="EMBL" id="JASSOM010000068">
    <property type="protein sequence ID" value="MDK9365182.1"/>
    <property type="molecule type" value="Genomic_DNA"/>
</dbReference>
<evidence type="ECO:0000313" key="1">
    <source>
        <dbReference type="EMBL" id="MDK9365182.1"/>
    </source>
</evidence>
<sequence length="291" mass="32875">MLKNNPLGLGSITGPADIAELIRLYERKASHQKAYNTLNGYRVCDSSGGAVKRPIPWLELELCHIYPNSKGGANTTCNIIIAPSLINRMMKDSVPVCITRRTFCGIKAAGSFLPVKSTLLKSLTEQYSQVEVQEALNPVKHITFADPSVSRRLFGTDIYAYPPLLKLLKEESSRLELWDLRESINHIESSHWLFAGPANELFAVAAFHAMLNGDADNLLEIFSGLHEDVMERARQKETLNHAYYQSTLDQYMSHHFRLDLHNQEACFLFYNTFFTVPPLDKHGALIIPHQF</sequence>
<keyword evidence="2" id="KW-1185">Reference proteome</keyword>
<evidence type="ECO:0008006" key="3">
    <source>
        <dbReference type="Google" id="ProtNLM"/>
    </source>
</evidence>
<proteinExistence type="predicted"/>
<evidence type="ECO:0000313" key="2">
    <source>
        <dbReference type="Proteomes" id="UP001223214"/>
    </source>
</evidence>
<dbReference type="RefSeq" id="WP_049010720.1">
    <property type="nucleotide sequence ID" value="NZ_JASSOM010000068.1"/>
</dbReference>
<name>A0AAP4FWY4_9ENTR</name>
<gene>
    <name evidence="1" type="ORF">QQF32_18465</name>
</gene>
<dbReference type="Proteomes" id="UP001223214">
    <property type="component" value="Unassembled WGS sequence"/>
</dbReference>
<protein>
    <recommendedName>
        <fullName evidence="3">HNH endonuclease</fullName>
    </recommendedName>
</protein>
<dbReference type="AlphaFoldDB" id="A0AAP4FWY4"/>